<dbReference type="Proteomes" id="UP000067399">
    <property type="component" value="Chromosome"/>
</dbReference>
<keyword evidence="3" id="KW-1185">Reference proteome</keyword>
<feature type="region of interest" description="Disordered" evidence="1">
    <location>
        <begin position="46"/>
        <end position="70"/>
    </location>
</feature>
<name>A0A0P0USQ1_9GAMM</name>
<evidence type="ECO:0000313" key="2">
    <source>
        <dbReference type="EMBL" id="BAS68157.1"/>
    </source>
</evidence>
<sequence>MITISPENMTVAEKLSAMEVIWNDLCQHSSFESPDWHKTVLSLREQQRAEGSQPPMNWEKAKQQIRNKVQ</sequence>
<evidence type="ECO:0000313" key="3">
    <source>
        <dbReference type="Proteomes" id="UP000067399"/>
    </source>
</evidence>
<proteinExistence type="predicted"/>
<dbReference type="RefSeq" id="WP_070104570.1">
    <property type="nucleotide sequence ID" value="NZ_AP013042.1"/>
</dbReference>
<organism evidence="2 3">
    <name type="scientific">endosymbiont of Bathymodiolus septemdierum str. Myojin knoll</name>
    <dbReference type="NCBI Taxonomy" id="1303921"/>
    <lineage>
        <taxon>Bacteria</taxon>
        <taxon>Pseudomonadati</taxon>
        <taxon>Pseudomonadota</taxon>
        <taxon>Gammaproteobacteria</taxon>
        <taxon>sulfur-oxidizing symbionts</taxon>
    </lineage>
</organism>
<evidence type="ECO:0000256" key="1">
    <source>
        <dbReference type="SAM" id="MobiDB-lite"/>
    </source>
</evidence>
<protein>
    <recommendedName>
        <fullName evidence="4">Addiction module component</fullName>
    </recommendedName>
</protein>
<reference evidence="2 3" key="1">
    <citation type="journal article" date="2000" name="Mar. Ecol. Prog. Ser.">
        <title>Phylogenetic characterization of endosymbionts in three hydrothermal vent mussels: influence on host distributions.</title>
        <authorList>
            <person name="Fujiwara Y."/>
            <person name="Takai K."/>
            <person name="Uematsu K."/>
            <person name="Tsuchida S."/>
            <person name="Hunt J.C."/>
            <person name="Hashimoto J."/>
        </authorList>
    </citation>
    <scope>NUCLEOTIDE SEQUENCE [LARGE SCALE GENOMIC DNA]</scope>
    <source>
        <strain evidence="2 3">Myojin Knoll</strain>
    </source>
</reference>
<evidence type="ECO:0008006" key="4">
    <source>
        <dbReference type="Google" id="ProtNLM"/>
    </source>
</evidence>
<reference evidence="2 3" key="2">
    <citation type="journal article" date="2016" name="ISME J.">
        <title>Heterogeneous composition of key metabolic gene clusters in a vent mussel symbiont population.</title>
        <authorList>
            <person name="Ikuta T."/>
            <person name="Takaki Y."/>
            <person name="Nagai Y."/>
            <person name="Shimamura S."/>
            <person name="Tsuda M."/>
            <person name="Kawagucci S."/>
            <person name="Aoki Y."/>
            <person name="Inoue K."/>
            <person name="Teruya M."/>
            <person name="Satou K."/>
            <person name="Teruya K."/>
            <person name="Shimoji M."/>
            <person name="Tamotsu H."/>
            <person name="Hirano T."/>
            <person name="Maruyama T."/>
            <person name="Yoshida T."/>
        </authorList>
    </citation>
    <scope>NUCLEOTIDE SEQUENCE [LARGE SCALE GENOMIC DNA]</scope>
    <source>
        <strain evidence="2 3">Myojin Knoll</strain>
    </source>
</reference>
<accession>A0A0P0USQ1</accession>
<dbReference type="EMBL" id="AP013042">
    <property type="protein sequence ID" value="BAS68157.1"/>
    <property type="molecule type" value="Genomic_DNA"/>
</dbReference>
<dbReference type="Pfam" id="PF09720">
    <property type="entry name" value="Unstab_antitox"/>
    <property type="match status" value="1"/>
</dbReference>
<dbReference type="KEGG" id="ebh:BSEPE_1169"/>
<dbReference type="AlphaFoldDB" id="A0A0P0USQ1"/>
<dbReference type="InterPro" id="IPR013406">
    <property type="entry name" value="CHP02574_addiction_mod"/>
</dbReference>
<gene>
    <name evidence="2" type="ORF">BSEPE_1169</name>
</gene>
<dbReference type="STRING" id="1303921.BSEPE_1169"/>